<proteinExistence type="predicted"/>
<protein>
    <submittedName>
        <fullName evidence="1">SOCS box domain-containing protein</fullName>
    </submittedName>
</protein>
<comment type="caution">
    <text evidence="1">The sequence shown here is derived from an EMBL/GenBank/DDBJ whole genome shotgun (WGS) entry which is preliminary data.</text>
</comment>
<gene>
    <name evidence="1" type="primary">NCL1_53151</name>
    <name evidence="1" type="ORF">NPIL_185591</name>
</gene>
<evidence type="ECO:0000313" key="2">
    <source>
        <dbReference type="Proteomes" id="UP000887013"/>
    </source>
</evidence>
<dbReference type="Proteomes" id="UP000887013">
    <property type="component" value="Unassembled WGS sequence"/>
</dbReference>
<dbReference type="EMBL" id="BMAW01006543">
    <property type="protein sequence ID" value="GFS99297.1"/>
    <property type="molecule type" value="Genomic_DNA"/>
</dbReference>
<dbReference type="OrthoDB" id="6436962at2759"/>
<dbReference type="AlphaFoldDB" id="A0A8X6N8B6"/>
<reference evidence="1" key="1">
    <citation type="submission" date="2020-08" db="EMBL/GenBank/DDBJ databases">
        <title>Multicomponent nature underlies the extraordinary mechanical properties of spider dragline silk.</title>
        <authorList>
            <person name="Kono N."/>
            <person name="Nakamura H."/>
            <person name="Mori M."/>
            <person name="Yoshida Y."/>
            <person name="Ohtoshi R."/>
            <person name="Malay A.D."/>
            <person name="Moran D.A.P."/>
            <person name="Tomita M."/>
            <person name="Numata K."/>
            <person name="Arakawa K."/>
        </authorList>
    </citation>
    <scope>NUCLEOTIDE SEQUENCE</scope>
</reference>
<evidence type="ECO:0000313" key="1">
    <source>
        <dbReference type="EMBL" id="GFS99297.1"/>
    </source>
</evidence>
<name>A0A8X6N8B6_NEPPI</name>
<feature type="non-terminal residue" evidence="1">
    <location>
        <position position="155"/>
    </location>
</feature>
<keyword evidence="2" id="KW-1185">Reference proteome</keyword>
<organism evidence="1 2">
    <name type="scientific">Nephila pilipes</name>
    <name type="common">Giant wood spider</name>
    <name type="synonym">Nephila maculata</name>
    <dbReference type="NCBI Taxonomy" id="299642"/>
    <lineage>
        <taxon>Eukaryota</taxon>
        <taxon>Metazoa</taxon>
        <taxon>Ecdysozoa</taxon>
        <taxon>Arthropoda</taxon>
        <taxon>Chelicerata</taxon>
        <taxon>Arachnida</taxon>
        <taxon>Araneae</taxon>
        <taxon>Araneomorphae</taxon>
        <taxon>Entelegynae</taxon>
        <taxon>Araneoidea</taxon>
        <taxon>Nephilidae</taxon>
        <taxon>Nephila</taxon>
    </lineage>
</organism>
<sequence>MDVFKNDHPSETCRKIYNAIEKSDHKLDIVVGCFKQPEFMIDHRLDMTCPLWDYLLNVLYRYCTDSNIVKEVLSVFQMQEWLRIGNQAEIIEYLLYHAHRSRFDIHKNMLVDMDIVNNCIVRKKFSYVKIFLKYYNAPRFTCHDYSIVKSRITLR</sequence>
<accession>A0A8X6N8B6</accession>